<organism evidence="1 2">
    <name type="scientific">Coemansia nantahalensis</name>
    <dbReference type="NCBI Taxonomy" id="2789366"/>
    <lineage>
        <taxon>Eukaryota</taxon>
        <taxon>Fungi</taxon>
        <taxon>Fungi incertae sedis</taxon>
        <taxon>Zoopagomycota</taxon>
        <taxon>Kickxellomycotina</taxon>
        <taxon>Kickxellomycetes</taxon>
        <taxon>Kickxellales</taxon>
        <taxon>Kickxellaceae</taxon>
        <taxon>Coemansia</taxon>
    </lineage>
</organism>
<dbReference type="Proteomes" id="UP001140234">
    <property type="component" value="Unassembled WGS sequence"/>
</dbReference>
<feature type="non-terminal residue" evidence="1">
    <location>
        <position position="342"/>
    </location>
</feature>
<gene>
    <name evidence="1" type="ORF">IWQ57_006073</name>
</gene>
<protein>
    <submittedName>
        <fullName evidence="1">Uncharacterized protein</fullName>
    </submittedName>
</protein>
<keyword evidence="2" id="KW-1185">Reference proteome</keyword>
<proteinExistence type="predicted"/>
<sequence length="342" mass="37157">MMHQYHAPHLQVSVAPAHRHIPATAVDGTATVGEYSPGAFVPYSQAIHHAHRPVAAHQADFGHIGSATPMAITPGATGDQDYSVMAVAGAWCTPAPSVGLTQQQQQQHLQPPPQPQPQPHLVYHNPVNPNMRFECFFEAQTAAAQKADESSLTYLNKGQLYSFSMVDKSRSDAFYSTTLRITFHEDSHRKSSSTYWMFWLNQQDNPRVARAVDLDKAGSIGVLATESTRFDRVTFQWQGSRGVKVMVRFNCLSTDFSRIKGVKGIPLRIHLDTHYAVPQGAGARSDAASLPAEPAASSPGLTSQPPPTVPVLTPISPALTYGNAPHDQHPQTDILVATFTPA</sequence>
<comment type="caution">
    <text evidence="1">The sequence shown here is derived from an EMBL/GenBank/DDBJ whole genome shotgun (WGS) entry which is preliminary data.</text>
</comment>
<evidence type="ECO:0000313" key="1">
    <source>
        <dbReference type="EMBL" id="KAJ2761354.1"/>
    </source>
</evidence>
<reference evidence="1" key="1">
    <citation type="submission" date="2022-07" db="EMBL/GenBank/DDBJ databases">
        <title>Phylogenomic reconstructions and comparative analyses of Kickxellomycotina fungi.</title>
        <authorList>
            <person name="Reynolds N.K."/>
            <person name="Stajich J.E."/>
            <person name="Barry K."/>
            <person name="Grigoriev I.V."/>
            <person name="Crous P."/>
            <person name="Smith M.E."/>
        </authorList>
    </citation>
    <scope>NUCLEOTIDE SEQUENCE</scope>
    <source>
        <strain evidence="1">CBS 109366</strain>
    </source>
</reference>
<evidence type="ECO:0000313" key="2">
    <source>
        <dbReference type="Proteomes" id="UP001140234"/>
    </source>
</evidence>
<name>A0ACC1JKM3_9FUNG</name>
<accession>A0ACC1JKM3</accession>
<dbReference type="EMBL" id="JANBUJ010003248">
    <property type="protein sequence ID" value="KAJ2761354.1"/>
    <property type="molecule type" value="Genomic_DNA"/>
</dbReference>